<name>A0A915HQG6_ROMCU</name>
<dbReference type="PANTHER" id="PTHR12411">
    <property type="entry name" value="CYSTEINE PROTEASE FAMILY C1-RELATED"/>
    <property type="match status" value="1"/>
</dbReference>
<dbReference type="InterPro" id="IPR000668">
    <property type="entry name" value="Peptidase_C1A_C"/>
</dbReference>
<evidence type="ECO:0000259" key="2">
    <source>
        <dbReference type="SMART" id="SM00645"/>
    </source>
</evidence>
<evidence type="ECO:0000313" key="4">
    <source>
        <dbReference type="WBParaSite" id="nRc.2.0.1.t04183-RA"/>
    </source>
</evidence>
<reference evidence="4" key="1">
    <citation type="submission" date="2022-11" db="UniProtKB">
        <authorList>
            <consortium name="WormBaseParasite"/>
        </authorList>
    </citation>
    <scope>IDENTIFICATION</scope>
</reference>
<dbReference type="Proteomes" id="UP000887565">
    <property type="component" value="Unplaced"/>
</dbReference>
<accession>A0A915HQG6</accession>
<dbReference type="Pfam" id="PF00112">
    <property type="entry name" value="Peptidase_C1"/>
    <property type="match status" value="1"/>
</dbReference>
<dbReference type="SUPFAM" id="SSF54001">
    <property type="entry name" value="Cysteine proteinases"/>
    <property type="match status" value="1"/>
</dbReference>
<organism evidence="3 4">
    <name type="scientific">Romanomermis culicivorax</name>
    <name type="common">Nematode worm</name>
    <dbReference type="NCBI Taxonomy" id="13658"/>
    <lineage>
        <taxon>Eukaryota</taxon>
        <taxon>Metazoa</taxon>
        <taxon>Ecdysozoa</taxon>
        <taxon>Nematoda</taxon>
        <taxon>Enoplea</taxon>
        <taxon>Dorylaimia</taxon>
        <taxon>Mermithida</taxon>
        <taxon>Mermithoidea</taxon>
        <taxon>Mermithidae</taxon>
        <taxon>Romanomermis</taxon>
    </lineage>
</organism>
<feature type="domain" description="Peptidase C1A papain C-terminal" evidence="2">
    <location>
        <begin position="1"/>
        <end position="119"/>
    </location>
</feature>
<keyword evidence="3" id="KW-1185">Reference proteome</keyword>
<dbReference type="GO" id="GO:0008234">
    <property type="term" value="F:cysteine-type peptidase activity"/>
    <property type="evidence" value="ECO:0007669"/>
    <property type="project" value="InterPro"/>
</dbReference>
<evidence type="ECO:0000313" key="3">
    <source>
        <dbReference type="Proteomes" id="UP000887565"/>
    </source>
</evidence>
<dbReference type="InterPro" id="IPR038765">
    <property type="entry name" value="Papain-like_cys_pep_sf"/>
</dbReference>
<dbReference type="WBParaSite" id="nRc.2.0.1.t04183-RA">
    <property type="protein sequence ID" value="nRc.2.0.1.t04183-RA"/>
    <property type="gene ID" value="nRc.2.0.1.g04183"/>
</dbReference>
<evidence type="ECO:0000256" key="1">
    <source>
        <dbReference type="ARBA" id="ARBA00008455"/>
    </source>
</evidence>
<proteinExistence type="inferred from homology"/>
<dbReference type="InterPro" id="IPR013128">
    <property type="entry name" value="Peptidase_C1A"/>
</dbReference>
<sequence length="151" mass="16464">MPTALEKQIIDVHWATLINASGPHEKDTIASLLHWGPIVAIVDANQAWQFYSGSGVLSAHQCSKNQNHAVLIVGYDFTGPVPFYVIKNSWGTKWGDRGFLRLEAGRNTCGVAKNLAICCTHGCENLDKGIGGRLNTFGCNSSSSHYKKKFS</sequence>
<dbReference type="SMART" id="SM00645">
    <property type="entry name" value="Pept_C1"/>
    <property type="match status" value="1"/>
</dbReference>
<dbReference type="Gene3D" id="3.90.70.10">
    <property type="entry name" value="Cysteine proteinases"/>
    <property type="match status" value="1"/>
</dbReference>
<protein>
    <submittedName>
        <fullName evidence="4">Peptidase C1A papain C-terminal domain-containing protein</fullName>
    </submittedName>
</protein>
<comment type="similarity">
    <text evidence="1">Belongs to the peptidase C1 family.</text>
</comment>
<dbReference type="AlphaFoldDB" id="A0A915HQG6"/>
<dbReference type="GO" id="GO:0006508">
    <property type="term" value="P:proteolysis"/>
    <property type="evidence" value="ECO:0007669"/>
    <property type="project" value="InterPro"/>
</dbReference>